<name>A0A3B0U2C0_9ZZZZ</name>
<evidence type="ECO:0000313" key="3">
    <source>
        <dbReference type="EMBL" id="VAW14934.1"/>
    </source>
</evidence>
<dbReference type="InterPro" id="IPR006015">
    <property type="entry name" value="Universal_stress_UspA"/>
</dbReference>
<dbReference type="EMBL" id="UOEM01000082">
    <property type="protein sequence ID" value="VAW14934.1"/>
    <property type="molecule type" value="Genomic_DNA"/>
</dbReference>
<dbReference type="SUPFAM" id="SSF52402">
    <property type="entry name" value="Adenine nucleotide alpha hydrolases-like"/>
    <property type="match status" value="1"/>
</dbReference>
<proteinExistence type="inferred from homology"/>
<evidence type="ECO:0000259" key="2">
    <source>
        <dbReference type="Pfam" id="PF00582"/>
    </source>
</evidence>
<protein>
    <submittedName>
        <fullName evidence="3">Universal stress protein family 3</fullName>
    </submittedName>
</protein>
<dbReference type="InterPro" id="IPR014729">
    <property type="entry name" value="Rossmann-like_a/b/a_fold"/>
</dbReference>
<dbReference type="AlphaFoldDB" id="A0A3B0U2C0"/>
<dbReference type="PRINTS" id="PR01438">
    <property type="entry name" value="UNVRSLSTRESS"/>
</dbReference>
<dbReference type="Pfam" id="PF00582">
    <property type="entry name" value="Usp"/>
    <property type="match status" value="1"/>
</dbReference>
<feature type="domain" description="UspA" evidence="2">
    <location>
        <begin position="1"/>
        <end position="141"/>
    </location>
</feature>
<dbReference type="CDD" id="cd00293">
    <property type="entry name" value="USP-like"/>
    <property type="match status" value="1"/>
</dbReference>
<evidence type="ECO:0000256" key="1">
    <source>
        <dbReference type="ARBA" id="ARBA00008791"/>
    </source>
</evidence>
<dbReference type="InterPro" id="IPR006016">
    <property type="entry name" value="UspA"/>
</dbReference>
<comment type="similarity">
    <text evidence="1">Belongs to the universal stress protein A family.</text>
</comment>
<dbReference type="Gene3D" id="3.40.50.620">
    <property type="entry name" value="HUPs"/>
    <property type="match status" value="1"/>
</dbReference>
<reference evidence="3" key="1">
    <citation type="submission" date="2018-06" db="EMBL/GenBank/DDBJ databases">
        <authorList>
            <person name="Zhirakovskaya E."/>
        </authorList>
    </citation>
    <scope>NUCLEOTIDE SEQUENCE</scope>
</reference>
<gene>
    <name evidence="3" type="ORF">MNBD_ALPHA09-779</name>
</gene>
<sequence>MFKHILLAVDLEHDKTWEKSLPISVEYAQTFGSTLHVMTVVPDFGMSIVSTFFPKDYEKQALEHAVERLHAWAAANVPKAIPIQHIVGHGSPYEEILRVAGENPIDLIVLGSHRPTMEDYLLGPNAARVVRHANCSVLVIRG</sequence>
<organism evidence="3">
    <name type="scientific">hydrothermal vent metagenome</name>
    <dbReference type="NCBI Taxonomy" id="652676"/>
    <lineage>
        <taxon>unclassified sequences</taxon>
        <taxon>metagenomes</taxon>
        <taxon>ecological metagenomes</taxon>
    </lineage>
</organism>
<dbReference type="PANTHER" id="PTHR46268:SF6">
    <property type="entry name" value="UNIVERSAL STRESS PROTEIN UP12"/>
    <property type="match status" value="1"/>
</dbReference>
<accession>A0A3B0U2C0</accession>
<dbReference type="PANTHER" id="PTHR46268">
    <property type="entry name" value="STRESS RESPONSE PROTEIN NHAX"/>
    <property type="match status" value="1"/>
</dbReference>